<proteinExistence type="predicted"/>
<sequence>MDNGLTPDQAGEVVAQVAFYAENNCELDPGE</sequence>
<comment type="caution">
    <text evidence="1">The sequence shown here is derived from an EMBL/GenBank/DDBJ whole genome shotgun (WGS) entry which is preliminary data.</text>
</comment>
<protein>
    <submittedName>
        <fullName evidence="1">Uncharacterized protein</fullName>
    </submittedName>
</protein>
<dbReference type="EMBL" id="FCNL01000040">
    <property type="protein sequence ID" value="CVI24704.1"/>
    <property type="molecule type" value="Genomic_DNA"/>
</dbReference>
<gene>
    <name evidence="1" type="ORF">AGR4A_pAt10256</name>
</gene>
<name>A0A822VB54_AGRTU</name>
<organism evidence="1 2">
    <name type="scientific">Agrobacterium tumefaciens str. B6</name>
    <dbReference type="NCBI Taxonomy" id="1183423"/>
    <lineage>
        <taxon>Bacteria</taxon>
        <taxon>Pseudomonadati</taxon>
        <taxon>Pseudomonadota</taxon>
        <taxon>Alphaproteobacteria</taxon>
        <taxon>Hyphomicrobiales</taxon>
        <taxon>Rhizobiaceae</taxon>
        <taxon>Rhizobium/Agrobacterium group</taxon>
        <taxon>Agrobacterium</taxon>
        <taxon>Agrobacterium tumefaciens complex</taxon>
    </lineage>
</organism>
<accession>A0A822VB54</accession>
<evidence type="ECO:0000313" key="1">
    <source>
        <dbReference type="EMBL" id="CVI24704.1"/>
    </source>
</evidence>
<dbReference type="Proteomes" id="UP000192074">
    <property type="component" value="Unassembled WGS sequence"/>
</dbReference>
<reference evidence="1 2" key="1">
    <citation type="submission" date="2016-01" db="EMBL/GenBank/DDBJ databases">
        <authorList>
            <person name="Regsiter A."/>
            <person name="william w."/>
        </authorList>
    </citation>
    <scope>NUCLEOTIDE SEQUENCE [LARGE SCALE GENOMIC DNA]</scope>
    <source>
        <strain evidence="1 2">B6</strain>
    </source>
</reference>
<dbReference type="AlphaFoldDB" id="A0A822VB54"/>
<evidence type="ECO:0000313" key="2">
    <source>
        <dbReference type="Proteomes" id="UP000192074"/>
    </source>
</evidence>